<dbReference type="VEuPathDB" id="FungiDB:H257_16288"/>
<gene>
    <name evidence="1" type="ORF">H257_16288</name>
</gene>
<dbReference type="AlphaFoldDB" id="W4FJ96"/>
<sequence length="101" mass="10879">MASSQAPAKPPLSFSVFRGQEGANAKVVLERGIVQVQAAPEWCLVIGVGVWDAMCIVLAEEAPQYGMTLYRPHKQRIQSYSTVQEICTPSVRNGVESSDGG</sequence>
<name>W4FJ96_APHAT</name>
<proteinExistence type="predicted"/>
<reference evidence="1" key="1">
    <citation type="submission" date="2013-12" db="EMBL/GenBank/DDBJ databases">
        <title>The Genome Sequence of Aphanomyces astaci APO3.</title>
        <authorList>
            <consortium name="The Broad Institute Genomics Platform"/>
            <person name="Russ C."/>
            <person name="Tyler B."/>
            <person name="van West P."/>
            <person name="Dieguez-Uribeondo J."/>
            <person name="Young S.K."/>
            <person name="Zeng Q."/>
            <person name="Gargeya S."/>
            <person name="Fitzgerald M."/>
            <person name="Abouelleil A."/>
            <person name="Alvarado L."/>
            <person name="Chapman S.B."/>
            <person name="Gainer-Dewar J."/>
            <person name="Goldberg J."/>
            <person name="Griggs A."/>
            <person name="Gujja S."/>
            <person name="Hansen M."/>
            <person name="Howarth C."/>
            <person name="Imamovic A."/>
            <person name="Ireland A."/>
            <person name="Larimer J."/>
            <person name="McCowan C."/>
            <person name="Murphy C."/>
            <person name="Pearson M."/>
            <person name="Poon T.W."/>
            <person name="Priest M."/>
            <person name="Roberts A."/>
            <person name="Saif S."/>
            <person name="Shea T."/>
            <person name="Sykes S."/>
            <person name="Wortman J."/>
            <person name="Nusbaum C."/>
            <person name="Birren B."/>
        </authorList>
    </citation>
    <scope>NUCLEOTIDE SEQUENCE [LARGE SCALE GENOMIC DNA]</scope>
    <source>
        <strain evidence="1">APO3</strain>
    </source>
</reference>
<protein>
    <submittedName>
        <fullName evidence="1">Uncharacterized protein</fullName>
    </submittedName>
</protein>
<dbReference type="GeneID" id="20818284"/>
<evidence type="ECO:0000313" key="1">
    <source>
        <dbReference type="EMBL" id="ETV67557.1"/>
    </source>
</evidence>
<organism evidence="1">
    <name type="scientific">Aphanomyces astaci</name>
    <name type="common">Crayfish plague agent</name>
    <dbReference type="NCBI Taxonomy" id="112090"/>
    <lineage>
        <taxon>Eukaryota</taxon>
        <taxon>Sar</taxon>
        <taxon>Stramenopiles</taxon>
        <taxon>Oomycota</taxon>
        <taxon>Saprolegniomycetes</taxon>
        <taxon>Saprolegniales</taxon>
        <taxon>Verrucalvaceae</taxon>
        <taxon>Aphanomyces</taxon>
    </lineage>
</organism>
<dbReference type="EMBL" id="KI913196">
    <property type="protein sequence ID" value="ETV67557.1"/>
    <property type="molecule type" value="Genomic_DNA"/>
</dbReference>
<dbReference type="RefSeq" id="XP_009842961.1">
    <property type="nucleotide sequence ID" value="XM_009844659.1"/>
</dbReference>
<accession>W4FJ96</accession>